<evidence type="ECO:0000313" key="1">
    <source>
        <dbReference type="EMBL" id="HIR94380.1"/>
    </source>
</evidence>
<dbReference type="EMBL" id="DVHU01000117">
    <property type="protein sequence ID" value="HIR94380.1"/>
    <property type="molecule type" value="Genomic_DNA"/>
</dbReference>
<evidence type="ECO:0000313" key="2">
    <source>
        <dbReference type="Proteomes" id="UP000886841"/>
    </source>
</evidence>
<proteinExistence type="predicted"/>
<dbReference type="AlphaFoldDB" id="A0A9D1ELZ3"/>
<organism evidence="1 2">
    <name type="scientific">Candidatus Egerieimonas intestinavium</name>
    <dbReference type="NCBI Taxonomy" id="2840777"/>
    <lineage>
        <taxon>Bacteria</taxon>
        <taxon>Bacillati</taxon>
        <taxon>Bacillota</taxon>
        <taxon>Clostridia</taxon>
        <taxon>Lachnospirales</taxon>
        <taxon>Lachnospiraceae</taxon>
        <taxon>Lachnospiraceae incertae sedis</taxon>
        <taxon>Candidatus Egerieimonas</taxon>
    </lineage>
</organism>
<dbReference type="Proteomes" id="UP000886841">
    <property type="component" value="Unassembled WGS sequence"/>
</dbReference>
<reference evidence="1" key="1">
    <citation type="submission" date="2020-10" db="EMBL/GenBank/DDBJ databases">
        <authorList>
            <person name="Gilroy R."/>
        </authorList>
    </citation>
    <scope>NUCLEOTIDE SEQUENCE</scope>
    <source>
        <strain evidence="1">ChiSxjej1B13-7041</strain>
    </source>
</reference>
<sequence>MRLEKLQSYLKHREIPYAYTEEEEVGSIDFEYRGVGYHVWEFLEGTEK</sequence>
<comment type="caution">
    <text evidence="1">The sequence shown here is derived from an EMBL/GenBank/DDBJ whole genome shotgun (WGS) entry which is preliminary data.</text>
</comment>
<name>A0A9D1ELZ3_9FIRM</name>
<protein>
    <submittedName>
        <fullName evidence="1">Uncharacterized protein</fullName>
    </submittedName>
</protein>
<reference evidence="1" key="2">
    <citation type="journal article" date="2021" name="PeerJ">
        <title>Extensive microbial diversity within the chicken gut microbiome revealed by metagenomics and culture.</title>
        <authorList>
            <person name="Gilroy R."/>
            <person name="Ravi A."/>
            <person name="Getino M."/>
            <person name="Pursley I."/>
            <person name="Horton D.L."/>
            <person name="Alikhan N.F."/>
            <person name="Baker D."/>
            <person name="Gharbi K."/>
            <person name="Hall N."/>
            <person name="Watson M."/>
            <person name="Adriaenssens E.M."/>
            <person name="Foster-Nyarko E."/>
            <person name="Jarju S."/>
            <person name="Secka A."/>
            <person name="Antonio M."/>
            <person name="Oren A."/>
            <person name="Chaudhuri R.R."/>
            <person name="La Ragione R."/>
            <person name="Hildebrand F."/>
            <person name="Pallen M.J."/>
        </authorList>
    </citation>
    <scope>NUCLEOTIDE SEQUENCE</scope>
    <source>
        <strain evidence="1">ChiSxjej1B13-7041</strain>
    </source>
</reference>
<gene>
    <name evidence="1" type="ORF">IAB98_13280</name>
</gene>
<accession>A0A9D1ELZ3</accession>